<sequence length="314" mass="36348">MSEKDISEDNEHYARRLAKEVSREIAETTERVLEKDKRITQREPNFLGTLPRSQSALNLGKDRDRCFLRNPFYGAAFVLALLVLGAITISILNNETKFERENKVQSNESGENGLFWYLDRKCRTRVDPSFFVELSTDRFGMSLGCSDEELIVVEPEVFSRRHRWLVKLKAWFPSFDEDSLFTVIMVDPDVPSVEDQNLRYFLHWAVVNIPMPLINYSDHQTPSFPPQLDLSTCDAGNSFNCTNAIEYFPPNPPLGTGQHRYQFLLFWQSARLTEDDIKRTFSKGDSERIKFDPEVLKFELKMSFTASTSFKCGH</sequence>
<protein>
    <submittedName>
        <fullName evidence="3">Oidioi.mRNA.OKI2018_I69.PAR.g8733.t1.cds</fullName>
    </submittedName>
</protein>
<dbReference type="InterPro" id="IPR008914">
    <property type="entry name" value="PEBP"/>
</dbReference>
<evidence type="ECO:0000313" key="3">
    <source>
        <dbReference type="EMBL" id="CAG5077496.1"/>
    </source>
</evidence>
<dbReference type="SUPFAM" id="SSF49777">
    <property type="entry name" value="PEBP-like"/>
    <property type="match status" value="1"/>
</dbReference>
<dbReference type="PROSITE" id="PS01220">
    <property type="entry name" value="PBP"/>
    <property type="match status" value="1"/>
</dbReference>
<evidence type="ECO:0000256" key="1">
    <source>
        <dbReference type="ARBA" id="ARBA00007091"/>
    </source>
</evidence>
<dbReference type="InterPro" id="IPR035810">
    <property type="entry name" value="PEBP_euk"/>
</dbReference>
<accession>A0ABN7RNB1</accession>
<dbReference type="InterPro" id="IPR036610">
    <property type="entry name" value="PEBP-like_sf"/>
</dbReference>
<evidence type="ECO:0000256" key="2">
    <source>
        <dbReference type="SAM" id="Phobius"/>
    </source>
</evidence>
<keyword evidence="2" id="KW-0472">Membrane</keyword>
<name>A0ABN7RNB1_OIKDI</name>
<proteinExistence type="inferred from homology"/>
<dbReference type="PANTHER" id="PTHR11362:SF82">
    <property type="entry name" value="PHOSPHATIDYLETHANOLAMINE-BINDING PROTEIN 4"/>
    <property type="match status" value="1"/>
</dbReference>
<keyword evidence="2" id="KW-1133">Transmembrane helix</keyword>
<dbReference type="Pfam" id="PF01161">
    <property type="entry name" value="PBP"/>
    <property type="match status" value="1"/>
</dbReference>
<dbReference type="EMBL" id="OU015568">
    <property type="protein sequence ID" value="CAG5077496.1"/>
    <property type="molecule type" value="Genomic_DNA"/>
</dbReference>
<gene>
    <name evidence="3" type="ORF">OKIOD_LOCUS291</name>
</gene>
<dbReference type="InterPro" id="IPR001858">
    <property type="entry name" value="Phosphatidylethanolamine-bd_CS"/>
</dbReference>
<dbReference type="PANTHER" id="PTHR11362">
    <property type="entry name" value="PHOSPHATIDYLETHANOLAMINE-BINDING PROTEIN"/>
    <property type="match status" value="1"/>
</dbReference>
<reference evidence="3 4" key="1">
    <citation type="submission" date="2021-04" db="EMBL/GenBank/DDBJ databases">
        <authorList>
            <person name="Bliznina A."/>
        </authorList>
    </citation>
    <scope>NUCLEOTIDE SEQUENCE [LARGE SCALE GENOMIC DNA]</scope>
</reference>
<organism evidence="3 4">
    <name type="scientific">Oikopleura dioica</name>
    <name type="common">Tunicate</name>
    <dbReference type="NCBI Taxonomy" id="34765"/>
    <lineage>
        <taxon>Eukaryota</taxon>
        <taxon>Metazoa</taxon>
        <taxon>Chordata</taxon>
        <taxon>Tunicata</taxon>
        <taxon>Appendicularia</taxon>
        <taxon>Copelata</taxon>
        <taxon>Oikopleuridae</taxon>
        <taxon>Oikopleura</taxon>
    </lineage>
</organism>
<feature type="transmembrane region" description="Helical" evidence="2">
    <location>
        <begin position="72"/>
        <end position="92"/>
    </location>
</feature>
<dbReference type="CDD" id="cd00866">
    <property type="entry name" value="PEBP_euk"/>
    <property type="match status" value="1"/>
</dbReference>
<keyword evidence="2" id="KW-0812">Transmembrane</keyword>
<dbReference type="Gene3D" id="3.90.280.10">
    <property type="entry name" value="PEBP-like"/>
    <property type="match status" value="1"/>
</dbReference>
<keyword evidence="4" id="KW-1185">Reference proteome</keyword>
<dbReference type="Proteomes" id="UP001158576">
    <property type="component" value="Chromosome PAR"/>
</dbReference>
<comment type="similarity">
    <text evidence="1">Belongs to the phosphatidylethanolamine-binding protein family.</text>
</comment>
<evidence type="ECO:0000313" key="4">
    <source>
        <dbReference type="Proteomes" id="UP001158576"/>
    </source>
</evidence>